<comment type="catalytic activity">
    <reaction evidence="4 5">
        <text>[protein]-L-glutamate 5-O-methyl ester + H2O = L-glutamyl-[protein] + methanol + H(+)</text>
        <dbReference type="Rhea" id="RHEA:23236"/>
        <dbReference type="Rhea" id="RHEA-COMP:10208"/>
        <dbReference type="Rhea" id="RHEA-COMP:10311"/>
        <dbReference type="ChEBI" id="CHEBI:15377"/>
        <dbReference type="ChEBI" id="CHEBI:15378"/>
        <dbReference type="ChEBI" id="CHEBI:17790"/>
        <dbReference type="ChEBI" id="CHEBI:29973"/>
        <dbReference type="ChEBI" id="CHEBI:82795"/>
        <dbReference type="EC" id="3.1.1.61"/>
    </reaction>
</comment>
<dbReference type="InterPro" id="IPR000673">
    <property type="entry name" value="Sig_transdc_resp-reg_Me-estase"/>
</dbReference>
<dbReference type="Pfam" id="PF01339">
    <property type="entry name" value="CheB_methylest"/>
    <property type="match status" value="1"/>
</dbReference>
<dbReference type="GO" id="GO:0000156">
    <property type="term" value="F:phosphorelay response regulator activity"/>
    <property type="evidence" value="ECO:0007669"/>
    <property type="project" value="InterPro"/>
</dbReference>
<evidence type="ECO:0000256" key="2">
    <source>
        <dbReference type="ARBA" id="ARBA00022500"/>
    </source>
</evidence>
<dbReference type="GO" id="GO:0008984">
    <property type="term" value="F:protein-glutamate methylesterase activity"/>
    <property type="evidence" value="ECO:0007669"/>
    <property type="project" value="UniProtKB-UniRule"/>
</dbReference>
<dbReference type="Gene3D" id="3.40.50.180">
    <property type="entry name" value="Methylesterase CheB, C-terminal domain"/>
    <property type="match status" value="1"/>
</dbReference>
<feature type="domain" description="Response regulatory" evidence="8">
    <location>
        <begin position="20"/>
        <end position="138"/>
    </location>
</feature>
<feature type="domain" description="CheB-type methylesterase" evidence="9">
    <location>
        <begin position="184"/>
        <end position="371"/>
    </location>
</feature>
<keyword evidence="1 5" id="KW-0963">Cytoplasm</keyword>
<dbReference type="SUPFAM" id="SSF52738">
    <property type="entry name" value="Methylesterase CheB, C-terminal domain"/>
    <property type="match status" value="1"/>
</dbReference>
<evidence type="ECO:0000313" key="10">
    <source>
        <dbReference type="EMBL" id="NMM46381.1"/>
    </source>
</evidence>
<dbReference type="Gene3D" id="3.40.50.2300">
    <property type="match status" value="1"/>
</dbReference>
<dbReference type="NCBIfam" id="NF001965">
    <property type="entry name" value="PRK00742.1"/>
    <property type="match status" value="1"/>
</dbReference>
<evidence type="ECO:0000256" key="3">
    <source>
        <dbReference type="ARBA" id="ARBA00022801"/>
    </source>
</evidence>
<dbReference type="GO" id="GO:0006935">
    <property type="term" value="P:chemotaxis"/>
    <property type="evidence" value="ECO:0007669"/>
    <property type="project" value="UniProtKB-UniRule"/>
</dbReference>
<evidence type="ECO:0000256" key="5">
    <source>
        <dbReference type="HAMAP-Rule" id="MF_00099"/>
    </source>
</evidence>
<keyword evidence="5 7" id="KW-0597">Phosphoprotein</keyword>
<feature type="active site" evidence="5 6">
    <location>
        <position position="224"/>
    </location>
</feature>
<dbReference type="CDD" id="cd16432">
    <property type="entry name" value="CheB_Rec"/>
    <property type="match status" value="1"/>
</dbReference>
<dbReference type="GO" id="GO:0005737">
    <property type="term" value="C:cytoplasm"/>
    <property type="evidence" value="ECO:0007669"/>
    <property type="project" value="UniProtKB-SubCell"/>
</dbReference>
<keyword evidence="11" id="KW-1185">Reference proteome</keyword>
<dbReference type="SMART" id="SM00448">
    <property type="entry name" value="REC"/>
    <property type="match status" value="1"/>
</dbReference>
<keyword evidence="2 5" id="KW-0145">Chemotaxis</keyword>
<dbReference type="EC" id="3.5.1.44" evidence="5"/>
<evidence type="ECO:0000256" key="4">
    <source>
        <dbReference type="ARBA" id="ARBA00048267"/>
    </source>
</evidence>
<comment type="PTM">
    <text evidence="5">Phosphorylated by CheA. Phosphorylation of the N-terminal regulatory domain activates the methylesterase activity.</text>
</comment>
<feature type="active site" evidence="5 6">
    <location>
        <position position="320"/>
    </location>
</feature>
<dbReference type="PIRSF" id="PIRSF000876">
    <property type="entry name" value="RR_chemtxs_CheB"/>
    <property type="match status" value="1"/>
</dbReference>
<accession>A0A7Y0E4T7</accession>
<comment type="subcellular location">
    <subcellularLocation>
        <location evidence="5">Cytoplasm</location>
    </subcellularLocation>
</comment>
<dbReference type="RefSeq" id="WP_169626740.1">
    <property type="nucleotide sequence ID" value="NZ_JABBNT010000005.1"/>
</dbReference>
<dbReference type="InterPro" id="IPR001789">
    <property type="entry name" value="Sig_transdc_resp-reg_receiver"/>
</dbReference>
<dbReference type="CDD" id="cd17541">
    <property type="entry name" value="REC_CheB-like"/>
    <property type="match status" value="1"/>
</dbReference>
<comment type="caution">
    <text evidence="10">The sequence shown here is derived from an EMBL/GenBank/DDBJ whole genome shotgun (WGS) entry which is preliminary data.</text>
</comment>
<feature type="modified residue" description="4-aspartylphosphate" evidence="5 7">
    <location>
        <position position="71"/>
    </location>
</feature>
<evidence type="ECO:0000256" key="6">
    <source>
        <dbReference type="PROSITE-ProRule" id="PRU00050"/>
    </source>
</evidence>
<dbReference type="EMBL" id="JABBNT010000005">
    <property type="protein sequence ID" value="NMM46381.1"/>
    <property type="molecule type" value="Genomic_DNA"/>
</dbReference>
<dbReference type="AlphaFoldDB" id="A0A7Y0E4T7"/>
<dbReference type="InterPro" id="IPR008248">
    <property type="entry name" value="CheB-like"/>
</dbReference>
<organism evidence="10 11">
    <name type="scientific">Pacificispira spongiicola</name>
    <dbReference type="NCBI Taxonomy" id="2729598"/>
    <lineage>
        <taxon>Bacteria</taxon>
        <taxon>Pseudomonadati</taxon>
        <taxon>Pseudomonadota</taxon>
        <taxon>Alphaproteobacteria</taxon>
        <taxon>Rhodospirillales</taxon>
        <taxon>Rhodospirillaceae</taxon>
        <taxon>Pacificispira</taxon>
    </lineage>
</organism>
<gene>
    <name evidence="5" type="primary">cheB</name>
    <name evidence="10" type="ORF">HH303_17955</name>
</gene>
<evidence type="ECO:0000256" key="7">
    <source>
        <dbReference type="PROSITE-ProRule" id="PRU00169"/>
    </source>
</evidence>
<protein>
    <recommendedName>
        <fullName evidence="5">Protein-glutamate methylesterase/protein-glutamine glutaminase</fullName>
        <ecNumber evidence="5">3.1.1.61</ecNumber>
        <ecNumber evidence="5">3.5.1.44</ecNumber>
    </recommendedName>
</protein>
<comment type="catalytic activity">
    <reaction evidence="5">
        <text>L-glutaminyl-[protein] + H2O = L-glutamyl-[protein] + NH4(+)</text>
        <dbReference type="Rhea" id="RHEA:16441"/>
        <dbReference type="Rhea" id="RHEA-COMP:10207"/>
        <dbReference type="Rhea" id="RHEA-COMP:10208"/>
        <dbReference type="ChEBI" id="CHEBI:15377"/>
        <dbReference type="ChEBI" id="CHEBI:28938"/>
        <dbReference type="ChEBI" id="CHEBI:29973"/>
        <dbReference type="ChEBI" id="CHEBI:30011"/>
        <dbReference type="EC" id="3.5.1.44"/>
    </reaction>
</comment>
<dbReference type="InterPro" id="IPR011006">
    <property type="entry name" value="CheY-like_superfamily"/>
</dbReference>
<proteinExistence type="inferred from homology"/>
<dbReference type="PANTHER" id="PTHR42872:SF3">
    <property type="entry name" value="PROTEIN-GLUTAMATE METHYLESTERASE_PROTEIN-GLUTAMINE GLUTAMINASE 1"/>
    <property type="match status" value="1"/>
</dbReference>
<dbReference type="PROSITE" id="PS50122">
    <property type="entry name" value="CHEB"/>
    <property type="match status" value="1"/>
</dbReference>
<name>A0A7Y0E4T7_9PROT</name>
<evidence type="ECO:0000256" key="1">
    <source>
        <dbReference type="ARBA" id="ARBA00022490"/>
    </source>
</evidence>
<dbReference type="Proteomes" id="UP000539372">
    <property type="component" value="Unassembled WGS sequence"/>
</dbReference>
<dbReference type="Pfam" id="PF00072">
    <property type="entry name" value="Response_reg"/>
    <property type="match status" value="1"/>
</dbReference>
<comment type="function">
    <text evidence="5">Involved in chemotaxis. Part of a chemotaxis signal transduction system that modulates chemotaxis in response to various stimuli. Catalyzes the demethylation of specific methylglutamate residues introduced into the chemoreceptors (methyl-accepting chemotaxis proteins or MCP) by CheR. Also mediates the irreversible deamidation of specific glutamine residues to glutamic acid.</text>
</comment>
<sequence>MSELRATAASTGASADDPIRVMIVDDALVIRGMLSRILQESPDFAVVASAGDGARALSMLKRTDVDVVVLDIEMPVMDGIEALPKIVAEYPHIQVVMASTLTKRNAEISLKALELGAADYVAKPSSSGELRSADDFKRELVDKVRSLGRVAKRRVGRPKATATAASSTLTAAPAPRPKEFTLRPLKAFKPDALAIGSSTGGPQALLKVLKDLGPVDQPIFITQHMPPTFTTILAEHLSRATGRPCQEGADGMVVEPRKIYLAPGDRHMLIKSSGGRVTIQLSDGPQENFCRPAVDPMLRSLSAVYGPRLLISILTGMGSDGAKGAKVCVDAGAQVLAQDEASSVVWGMPGAVAMAGVCGAVIPLDKIGAAIRRFAVDGARP</sequence>
<dbReference type="GO" id="GO:0050568">
    <property type="term" value="F:protein-glutamine glutaminase activity"/>
    <property type="evidence" value="ECO:0007669"/>
    <property type="project" value="UniProtKB-UniRule"/>
</dbReference>
<dbReference type="PANTHER" id="PTHR42872">
    <property type="entry name" value="PROTEIN-GLUTAMATE METHYLESTERASE/PROTEIN-GLUTAMINE GLUTAMINASE"/>
    <property type="match status" value="1"/>
</dbReference>
<comment type="domain">
    <text evidence="5">Contains a C-terminal catalytic domain, and an N-terminal region which modulates catalytic activity.</text>
</comment>
<evidence type="ECO:0000313" key="11">
    <source>
        <dbReference type="Proteomes" id="UP000539372"/>
    </source>
</evidence>
<dbReference type="PROSITE" id="PS50110">
    <property type="entry name" value="RESPONSE_REGULATORY"/>
    <property type="match status" value="1"/>
</dbReference>
<dbReference type="InterPro" id="IPR035909">
    <property type="entry name" value="CheB_C"/>
</dbReference>
<dbReference type="EC" id="3.1.1.61" evidence="5"/>
<reference evidence="10 11" key="1">
    <citation type="submission" date="2020-04" db="EMBL/GenBank/DDBJ databases">
        <title>Rhodospirillaceae bacterium KN72 isolated from deep sea.</title>
        <authorList>
            <person name="Zhang D.-C."/>
        </authorList>
    </citation>
    <scope>NUCLEOTIDE SEQUENCE [LARGE SCALE GENOMIC DNA]</scope>
    <source>
        <strain evidence="10 11">KN72</strain>
    </source>
</reference>
<dbReference type="SUPFAM" id="SSF52172">
    <property type="entry name" value="CheY-like"/>
    <property type="match status" value="1"/>
</dbReference>
<feature type="active site" evidence="5 6">
    <location>
        <position position="198"/>
    </location>
</feature>
<comment type="similarity">
    <text evidence="5">Belongs to the CheB family.</text>
</comment>
<keyword evidence="3 5" id="KW-0378">Hydrolase</keyword>
<evidence type="ECO:0000259" key="9">
    <source>
        <dbReference type="PROSITE" id="PS50122"/>
    </source>
</evidence>
<evidence type="ECO:0000259" key="8">
    <source>
        <dbReference type="PROSITE" id="PS50110"/>
    </source>
</evidence>
<dbReference type="HAMAP" id="MF_00099">
    <property type="entry name" value="CheB_chemtxs"/>
    <property type="match status" value="1"/>
</dbReference>